<evidence type="ECO:0000313" key="1">
    <source>
        <dbReference type="EMBL" id="BDP41087.1"/>
    </source>
</evidence>
<evidence type="ECO:0000313" key="2">
    <source>
        <dbReference type="Proteomes" id="UP001064971"/>
    </source>
</evidence>
<accession>A0ABN6RCI6</accession>
<name>A0ABN6RCI6_9DEIO</name>
<sequence length="184" mass="19252">MTPSVDNAGITVTVNQVVNAQTGALKRLETEYEIKQPSLRLVVAPSSLGVTLDGYQLTVKDSAGTRFGGSEGQAQRGVSTHVMSGYACQTSSADATLITSTDQCAGTLKTPYPRNVDLGSLVLLNDSVASAVVEEYVASSGTNCPTLKLNVTLTGRDDLNRSITPLQVQNAPLAVTCNLTTSEE</sequence>
<dbReference type="EMBL" id="AP026560">
    <property type="protein sequence ID" value="BDP41087.1"/>
    <property type="molecule type" value="Genomic_DNA"/>
</dbReference>
<keyword evidence="2" id="KW-1185">Reference proteome</keyword>
<gene>
    <name evidence="1" type="ORF">DAETH_10560</name>
</gene>
<organism evidence="1 2">
    <name type="scientific">Deinococcus aetherius</name>
    <dbReference type="NCBI Taxonomy" id="200252"/>
    <lineage>
        <taxon>Bacteria</taxon>
        <taxon>Thermotogati</taxon>
        <taxon>Deinococcota</taxon>
        <taxon>Deinococci</taxon>
        <taxon>Deinococcales</taxon>
        <taxon>Deinococcaceae</taxon>
        <taxon>Deinococcus</taxon>
    </lineage>
</organism>
<protein>
    <submittedName>
        <fullName evidence="1">Uncharacterized protein</fullName>
    </submittedName>
</protein>
<proteinExistence type="predicted"/>
<reference evidence="1" key="1">
    <citation type="submission" date="2022-07" db="EMBL/GenBank/DDBJ databases">
        <title>Complete Genome Sequence of the Radioresistant Bacterium Deinococcus aetherius ST0316, Isolated from the Air Dust collected in Lower Stratosphere above Japan.</title>
        <authorList>
            <person name="Satoh K."/>
            <person name="Hagiwara K."/>
            <person name="Katsumata K."/>
            <person name="Kubo A."/>
            <person name="Yokobori S."/>
            <person name="Yamagishi A."/>
            <person name="Oono Y."/>
            <person name="Narumi I."/>
        </authorList>
    </citation>
    <scope>NUCLEOTIDE SEQUENCE</scope>
    <source>
        <strain evidence="1">ST0316</strain>
    </source>
</reference>
<dbReference type="Proteomes" id="UP001064971">
    <property type="component" value="Chromosome"/>
</dbReference>